<keyword evidence="4 5" id="KW-0732">Signal</keyword>
<keyword evidence="2" id="KW-0202">Cytokine</keyword>
<name>A0A493U2B0_ANAPP</name>
<reference evidence="7" key="2">
    <citation type="submission" date="2025-08" db="UniProtKB">
        <authorList>
            <consortium name="Ensembl"/>
        </authorList>
    </citation>
    <scope>IDENTIFICATION</scope>
</reference>
<evidence type="ECO:0000313" key="8">
    <source>
        <dbReference type="Proteomes" id="UP000016666"/>
    </source>
</evidence>
<evidence type="ECO:0000256" key="1">
    <source>
        <dbReference type="ARBA" id="ARBA00004613"/>
    </source>
</evidence>
<dbReference type="PANTHER" id="PTHR12015">
    <property type="entry name" value="SMALL INDUCIBLE CYTOKINE A"/>
    <property type="match status" value="1"/>
</dbReference>
<dbReference type="GO" id="GO:0008009">
    <property type="term" value="F:chemokine activity"/>
    <property type="evidence" value="ECO:0007669"/>
    <property type="project" value="InterPro"/>
</dbReference>
<feature type="chain" id="PRO_5019866509" description="Chemokine interleukin-8-like domain-containing protein" evidence="5">
    <location>
        <begin position="23"/>
        <end position="96"/>
    </location>
</feature>
<comment type="subcellular location">
    <subcellularLocation>
        <location evidence="1">Secreted</location>
    </subcellularLocation>
</comment>
<reference evidence="7" key="3">
    <citation type="submission" date="2025-09" db="UniProtKB">
        <authorList>
            <consortium name="Ensembl"/>
        </authorList>
    </citation>
    <scope>IDENTIFICATION</scope>
</reference>
<reference evidence="7 8" key="1">
    <citation type="submission" date="2017-10" db="EMBL/GenBank/DDBJ databases">
        <title>A new Pekin duck reference genome.</title>
        <authorList>
            <person name="Hou Z.-C."/>
            <person name="Zhou Z.-K."/>
            <person name="Zhu F."/>
            <person name="Hou S.-S."/>
        </authorList>
    </citation>
    <scope>NUCLEOTIDE SEQUENCE [LARGE SCALE GENOMIC DNA]</scope>
</reference>
<evidence type="ECO:0000256" key="5">
    <source>
        <dbReference type="SAM" id="SignalP"/>
    </source>
</evidence>
<keyword evidence="8" id="KW-1185">Reference proteome</keyword>
<feature type="signal peptide" evidence="5">
    <location>
        <begin position="1"/>
        <end position="22"/>
    </location>
</feature>
<accession>A0A493U2B0</accession>
<evidence type="ECO:0000313" key="7">
    <source>
        <dbReference type="Ensembl" id="ENSAPLP00000032251.1"/>
    </source>
</evidence>
<evidence type="ECO:0000256" key="3">
    <source>
        <dbReference type="ARBA" id="ARBA00022525"/>
    </source>
</evidence>
<keyword evidence="3" id="KW-0964">Secreted</keyword>
<feature type="domain" description="Chemokine interleukin-8-like" evidence="6">
    <location>
        <begin position="29"/>
        <end position="89"/>
    </location>
</feature>
<dbReference type="SMART" id="SM00199">
    <property type="entry name" value="SCY"/>
    <property type="match status" value="1"/>
</dbReference>
<evidence type="ECO:0000259" key="6">
    <source>
        <dbReference type="SMART" id="SM00199"/>
    </source>
</evidence>
<dbReference type="GO" id="GO:0005615">
    <property type="term" value="C:extracellular space"/>
    <property type="evidence" value="ECO:0007669"/>
    <property type="project" value="UniProtKB-KW"/>
</dbReference>
<dbReference type="Proteomes" id="UP000016666">
    <property type="component" value="Chromosome 20"/>
</dbReference>
<dbReference type="SUPFAM" id="SSF54117">
    <property type="entry name" value="Interleukin 8-like chemokines"/>
    <property type="match status" value="1"/>
</dbReference>
<protein>
    <recommendedName>
        <fullName evidence="6">Chemokine interleukin-8-like domain-containing protein</fullName>
    </recommendedName>
</protein>
<evidence type="ECO:0000256" key="4">
    <source>
        <dbReference type="ARBA" id="ARBA00022729"/>
    </source>
</evidence>
<dbReference type="CDD" id="cd00272">
    <property type="entry name" value="Chemokine_CC"/>
    <property type="match status" value="1"/>
</dbReference>
<dbReference type="InterPro" id="IPR039809">
    <property type="entry name" value="Chemokine_b/g/d"/>
</dbReference>
<organism evidence="7 8">
    <name type="scientific">Anas platyrhynchos platyrhynchos</name>
    <name type="common">Northern mallard</name>
    <dbReference type="NCBI Taxonomy" id="8840"/>
    <lineage>
        <taxon>Eukaryota</taxon>
        <taxon>Metazoa</taxon>
        <taxon>Chordata</taxon>
        <taxon>Craniata</taxon>
        <taxon>Vertebrata</taxon>
        <taxon>Euteleostomi</taxon>
        <taxon>Archelosauria</taxon>
        <taxon>Archosauria</taxon>
        <taxon>Dinosauria</taxon>
        <taxon>Saurischia</taxon>
        <taxon>Theropoda</taxon>
        <taxon>Coelurosauria</taxon>
        <taxon>Aves</taxon>
        <taxon>Neognathae</taxon>
        <taxon>Galloanserae</taxon>
        <taxon>Anseriformes</taxon>
        <taxon>Anatidae</taxon>
        <taxon>Anatinae</taxon>
        <taxon>Anas</taxon>
    </lineage>
</organism>
<dbReference type="Gene3D" id="2.40.50.40">
    <property type="match status" value="1"/>
</dbReference>
<proteinExistence type="predicted"/>
<dbReference type="AlphaFoldDB" id="A0A493U2B0"/>
<evidence type="ECO:0000256" key="2">
    <source>
        <dbReference type="ARBA" id="ARBA00022514"/>
    </source>
</evidence>
<dbReference type="PANTHER" id="PTHR12015:SF183">
    <property type="entry name" value="C-C MOTIF CHEMOKINE 3"/>
    <property type="match status" value="1"/>
</dbReference>
<dbReference type="InterPro" id="IPR036048">
    <property type="entry name" value="Interleukin_8-like_sf"/>
</dbReference>
<dbReference type="OMA" id="CCYKNMF"/>
<dbReference type="Pfam" id="PF00048">
    <property type="entry name" value="IL8"/>
    <property type="match status" value="1"/>
</dbReference>
<dbReference type="Ensembl" id="ENSAPLT00000023610.1">
    <property type="protein sequence ID" value="ENSAPLP00000032251.1"/>
    <property type="gene ID" value="ENSAPLG00000026938.1"/>
</dbReference>
<dbReference type="InterPro" id="IPR001811">
    <property type="entry name" value="Chemokine_IL8-like_dom"/>
</dbReference>
<dbReference type="STRING" id="8840.ENSAPLP00000032251"/>
<sequence length="96" mass="11202">MKLFSLTLVALLLAAVWTESWGLSFRSPRSKCCYKDMFFQKKIPASLIRSYEETLPNCSRRGVRVELLKGRKVCVDPEEPWFQEYLNRQKLSNAVV</sequence>
<dbReference type="GeneTree" id="ENSGT00940000170193"/>
<dbReference type="GO" id="GO:0006955">
    <property type="term" value="P:immune response"/>
    <property type="evidence" value="ECO:0007669"/>
    <property type="project" value="InterPro"/>
</dbReference>